<keyword evidence="2" id="KW-1185">Reference proteome</keyword>
<evidence type="ECO:0000313" key="1">
    <source>
        <dbReference type="EMBL" id="KAA8531337.1"/>
    </source>
</evidence>
<proteinExistence type="predicted"/>
<gene>
    <name evidence="1" type="ORF">F0562_006046</name>
</gene>
<reference evidence="1 2" key="1">
    <citation type="submission" date="2019-09" db="EMBL/GenBank/DDBJ databases">
        <title>A chromosome-level genome assembly of the Chinese tupelo Nyssa sinensis.</title>
        <authorList>
            <person name="Yang X."/>
            <person name="Kang M."/>
            <person name="Yang Y."/>
            <person name="Xiong H."/>
            <person name="Wang M."/>
            <person name="Zhang Z."/>
            <person name="Wang Z."/>
            <person name="Wu H."/>
            <person name="Ma T."/>
            <person name="Liu J."/>
            <person name="Xi Z."/>
        </authorList>
    </citation>
    <scope>NUCLEOTIDE SEQUENCE [LARGE SCALE GENOMIC DNA]</scope>
    <source>
        <strain evidence="1">J267</strain>
        <tissue evidence="1">Leaf</tissue>
    </source>
</reference>
<protein>
    <submittedName>
        <fullName evidence="1">Uncharacterized protein</fullName>
    </submittedName>
</protein>
<dbReference type="AlphaFoldDB" id="A0A5J5APK6"/>
<dbReference type="Proteomes" id="UP000325577">
    <property type="component" value="Linkage Group LG2"/>
</dbReference>
<accession>A0A5J5APK6</accession>
<name>A0A5J5APK6_9ASTE</name>
<dbReference type="EMBL" id="CM018043">
    <property type="protein sequence ID" value="KAA8531337.1"/>
    <property type="molecule type" value="Genomic_DNA"/>
</dbReference>
<organism evidence="1 2">
    <name type="scientific">Nyssa sinensis</name>
    <dbReference type="NCBI Taxonomy" id="561372"/>
    <lineage>
        <taxon>Eukaryota</taxon>
        <taxon>Viridiplantae</taxon>
        <taxon>Streptophyta</taxon>
        <taxon>Embryophyta</taxon>
        <taxon>Tracheophyta</taxon>
        <taxon>Spermatophyta</taxon>
        <taxon>Magnoliopsida</taxon>
        <taxon>eudicotyledons</taxon>
        <taxon>Gunneridae</taxon>
        <taxon>Pentapetalae</taxon>
        <taxon>asterids</taxon>
        <taxon>Cornales</taxon>
        <taxon>Nyssaceae</taxon>
        <taxon>Nyssa</taxon>
    </lineage>
</organism>
<sequence length="189" mass="19924">MASITTSGNSLGSIKSVLSSHGSVLPVVFSPNSGKREDISNDVLIPSGIDIIKNTSQVSEEGDMAVGLLHEDCTFANKTSNSCESKCVGLAEGSTAVPIMKATNAAPFEENRGLAQLWVDGVDRAKDKIDHPTVGDSSVNLGDISKPALVRSSEIQKWNTVLNSNSHKGFSLDYIAPFTINGNVIVKPP</sequence>
<evidence type="ECO:0000313" key="2">
    <source>
        <dbReference type="Proteomes" id="UP000325577"/>
    </source>
</evidence>